<gene>
    <name evidence="1" type="ORF">IV49_GL000698</name>
</gene>
<dbReference type="Proteomes" id="UP000051841">
    <property type="component" value="Unassembled WGS sequence"/>
</dbReference>
<accession>A0A0R2HDZ2</accession>
<reference evidence="1 2" key="1">
    <citation type="journal article" date="2015" name="Genome Announc.">
        <title>Expanding the biotechnology potential of lactobacilli through comparative genomics of 213 strains and associated genera.</title>
        <authorList>
            <person name="Sun Z."/>
            <person name="Harris H.M."/>
            <person name="McCann A."/>
            <person name="Guo C."/>
            <person name="Argimon S."/>
            <person name="Zhang W."/>
            <person name="Yang X."/>
            <person name="Jeffery I.B."/>
            <person name="Cooney J.C."/>
            <person name="Kagawa T.F."/>
            <person name="Liu W."/>
            <person name="Song Y."/>
            <person name="Salvetti E."/>
            <person name="Wrobel A."/>
            <person name="Rasinkangas P."/>
            <person name="Parkhill J."/>
            <person name="Rea M.C."/>
            <person name="O'Sullivan O."/>
            <person name="Ritari J."/>
            <person name="Douillard F.P."/>
            <person name="Paul Ross R."/>
            <person name="Yang R."/>
            <person name="Briner A.E."/>
            <person name="Felis G.E."/>
            <person name="de Vos W.M."/>
            <person name="Barrangou R."/>
            <person name="Klaenhammer T.R."/>
            <person name="Caufield P.W."/>
            <person name="Cui Y."/>
            <person name="Zhang H."/>
            <person name="O'Toole P.W."/>
        </authorList>
    </citation>
    <scope>NUCLEOTIDE SEQUENCE [LARGE SCALE GENOMIC DNA]</scope>
    <source>
        <strain evidence="1 2">DSM 20405</strain>
    </source>
</reference>
<organism evidence="1 2">
    <name type="scientific">Kandleria vitulina DSM 20405</name>
    <dbReference type="NCBI Taxonomy" id="1410657"/>
    <lineage>
        <taxon>Bacteria</taxon>
        <taxon>Bacillati</taxon>
        <taxon>Bacillota</taxon>
        <taxon>Erysipelotrichia</taxon>
        <taxon>Erysipelotrichales</taxon>
        <taxon>Coprobacillaceae</taxon>
        <taxon>Kandleria</taxon>
    </lineage>
</organism>
<proteinExistence type="predicted"/>
<dbReference type="AlphaFoldDB" id="A0A0R2HDZ2"/>
<dbReference type="EMBL" id="JQBL01000002">
    <property type="protein sequence ID" value="KRN51234.1"/>
    <property type="molecule type" value="Genomic_DNA"/>
</dbReference>
<dbReference type="PATRIC" id="fig|1410657.5.peg.726"/>
<protein>
    <recommendedName>
        <fullName evidence="3">SWIM-type domain-containing protein</fullName>
    </recommendedName>
</protein>
<evidence type="ECO:0008006" key="3">
    <source>
        <dbReference type="Google" id="ProtNLM"/>
    </source>
</evidence>
<comment type="caution">
    <text evidence="1">The sequence shown here is derived from an EMBL/GenBank/DDBJ whole genome shotgun (WGS) entry which is preliminary data.</text>
</comment>
<sequence>MCICPFVKENDIICKQMFSVYFKMNLEYIDDFLVDEKRCLEDKVYRYQRDK</sequence>
<name>A0A0R2HDZ2_9FIRM</name>
<keyword evidence="2" id="KW-1185">Reference proteome</keyword>
<evidence type="ECO:0000313" key="1">
    <source>
        <dbReference type="EMBL" id="KRN51234.1"/>
    </source>
</evidence>
<evidence type="ECO:0000313" key="2">
    <source>
        <dbReference type="Proteomes" id="UP000051841"/>
    </source>
</evidence>